<dbReference type="InterPro" id="IPR033127">
    <property type="entry name" value="UBQ-activ_enz_E1_Cys_AS"/>
</dbReference>
<dbReference type="GO" id="GO:0016740">
    <property type="term" value="F:transferase activity"/>
    <property type="evidence" value="ECO:0007669"/>
    <property type="project" value="UniProtKB-KW"/>
</dbReference>
<dbReference type="GO" id="GO:0016925">
    <property type="term" value="P:protein sumoylation"/>
    <property type="evidence" value="ECO:0007669"/>
    <property type="project" value="InterPro"/>
</dbReference>
<feature type="binding site" evidence="13">
    <location>
        <position position="267"/>
    </location>
    <ligand>
        <name>Zn(2+)</name>
        <dbReference type="ChEBI" id="CHEBI:29105"/>
    </ligand>
</feature>
<feature type="compositionally biased region" description="Low complexity" evidence="15">
    <location>
        <begin position="43"/>
        <end position="68"/>
    </location>
</feature>
<feature type="binding site" evidence="12">
    <location>
        <begin position="165"/>
        <end position="168"/>
    </location>
    <ligand>
        <name>ATP</name>
        <dbReference type="ChEBI" id="CHEBI:30616"/>
    </ligand>
</feature>
<dbReference type="AlphaFoldDB" id="A0A9Q8QHW2"/>
<dbReference type="FunFam" id="3.40.50.720:FF:000618">
    <property type="entry name" value="SUMO-activating enzyme subunit 2"/>
    <property type="match status" value="1"/>
</dbReference>
<evidence type="ECO:0000313" key="19">
    <source>
        <dbReference type="EMBL" id="UNI19920.1"/>
    </source>
</evidence>
<feature type="region of interest" description="Disordered" evidence="15">
    <location>
        <begin position="633"/>
        <end position="711"/>
    </location>
</feature>
<feature type="compositionally biased region" description="Low complexity" evidence="15">
    <location>
        <begin position="85"/>
        <end position="94"/>
    </location>
</feature>
<dbReference type="Proteomes" id="UP000829364">
    <property type="component" value="Chromosome 5"/>
</dbReference>
<dbReference type="GeneID" id="72068012"/>
<feature type="domain" description="Ubiquitin/SUMO-activating enzyme ubiquitin-like" evidence="18">
    <location>
        <begin position="553"/>
        <end position="634"/>
    </location>
</feature>
<dbReference type="PANTHER" id="PTHR10953">
    <property type="entry name" value="UBIQUITIN-ACTIVATING ENZYME E1"/>
    <property type="match status" value="1"/>
</dbReference>
<feature type="region of interest" description="Disordered" evidence="15">
    <location>
        <begin position="1"/>
        <end position="21"/>
    </location>
</feature>
<name>A0A9Q8QHW2_9HYPO</name>
<dbReference type="InterPro" id="IPR028077">
    <property type="entry name" value="UAE_UbL_dom"/>
</dbReference>
<dbReference type="GO" id="GO:0004839">
    <property type="term" value="F:ubiquitin activating enzyme activity"/>
    <property type="evidence" value="ECO:0007669"/>
    <property type="project" value="UniProtKB-EC"/>
</dbReference>
<dbReference type="CDD" id="cd01489">
    <property type="entry name" value="Uba2_SUMO"/>
    <property type="match status" value="1"/>
</dbReference>
<dbReference type="PROSITE" id="PS00865">
    <property type="entry name" value="UBIQUITIN_ACTIVAT_2"/>
    <property type="match status" value="1"/>
</dbReference>
<comment type="pathway">
    <text evidence="2">Protein modification; protein sumoylation.</text>
</comment>
<dbReference type="SUPFAM" id="SSF69572">
    <property type="entry name" value="Activating enzymes of the ubiquitin-like proteins"/>
    <property type="match status" value="1"/>
</dbReference>
<dbReference type="EMBL" id="CP086358">
    <property type="protein sequence ID" value="UNI19920.1"/>
    <property type="molecule type" value="Genomic_DNA"/>
</dbReference>
<evidence type="ECO:0000259" key="18">
    <source>
        <dbReference type="Pfam" id="PF14732"/>
    </source>
</evidence>
<dbReference type="Gene3D" id="1.10.10.520">
    <property type="entry name" value="Ubiquitin activating enzymes (Uba3). Chain: B, domain 2"/>
    <property type="match status" value="1"/>
</dbReference>
<dbReference type="PIRSF" id="PIRSF039133">
    <property type="entry name" value="SUMO_E1B"/>
    <property type="match status" value="1"/>
</dbReference>
<evidence type="ECO:0000256" key="13">
    <source>
        <dbReference type="PIRSR" id="PIRSR039133-3"/>
    </source>
</evidence>
<keyword evidence="7" id="KW-0833">Ubl conjugation pathway</keyword>
<dbReference type="FunFam" id="3.50.50.80:FF:000002">
    <property type="entry name" value="SUMO-activating enzyme subunit 2"/>
    <property type="match status" value="1"/>
</dbReference>
<feature type="compositionally biased region" description="Low complexity" evidence="15">
    <location>
        <begin position="12"/>
        <end position="21"/>
    </location>
</feature>
<evidence type="ECO:0000259" key="17">
    <source>
        <dbReference type="Pfam" id="PF10585"/>
    </source>
</evidence>
<evidence type="ECO:0000256" key="11">
    <source>
        <dbReference type="PIRSR" id="PIRSR039133-1"/>
    </source>
</evidence>
<keyword evidence="6 12" id="KW-0547">Nucleotide-binding</keyword>
<dbReference type="Pfam" id="PF00899">
    <property type="entry name" value="ThiF"/>
    <property type="match status" value="1"/>
</dbReference>
<dbReference type="InterPro" id="IPR023318">
    <property type="entry name" value="Ub_act_enz_dom_a_sf"/>
</dbReference>
<dbReference type="GO" id="GO:0005737">
    <property type="term" value="C:cytoplasm"/>
    <property type="evidence" value="ECO:0007669"/>
    <property type="project" value="TreeGrafter"/>
</dbReference>
<accession>A0A9Q8QHW2</accession>
<evidence type="ECO:0000256" key="9">
    <source>
        <dbReference type="ARBA" id="ARBA00022840"/>
    </source>
</evidence>
<gene>
    <name evidence="19" type="primary">UBA2</name>
    <name evidence="19" type="ORF">JDV02_006063</name>
</gene>
<reference evidence="19" key="1">
    <citation type="submission" date="2021-11" db="EMBL/GenBank/DDBJ databases">
        <title>Purpureocillium_takamizusanense_genome.</title>
        <authorList>
            <person name="Nguyen N.-H."/>
        </authorList>
    </citation>
    <scope>NUCLEOTIDE SEQUENCE</scope>
    <source>
        <strain evidence="19">PT3</strain>
    </source>
</reference>
<dbReference type="GO" id="GO:0046872">
    <property type="term" value="F:metal ion binding"/>
    <property type="evidence" value="ECO:0007669"/>
    <property type="project" value="UniProtKB-KW"/>
</dbReference>
<evidence type="ECO:0000256" key="6">
    <source>
        <dbReference type="ARBA" id="ARBA00022741"/>
    </source>
</evidence>
<keyword evidence="4" id="KW-0808">Transferase</keyword>
<evidence type="ECO:0000256" key="7">
    <source>
        <dbReference type="ARBA" id="ARBA00022786"/>
    </source>
</evidence>
<evidence type="ECO:0000256" key="10">
    <source>
        <dbReference type="ARBA" id="ARBA00023242"/>
    </source>
</evidence>
<dbReference type="InterPro" id="IPR042449">
    <property type="entry name" value="Ub-E1_IAD_1"/>
</dbReference>
<sequence>MESEDVAEGSKPAAAAPTAATAAPAFAAVPADIDNNAVAAPATVNTTTDKTALAATTTSPSSDLLQQQPREEKQPSQQPQPQPPSSESTSTSNTPKPPLQQRPRVMARDRYNHQSLGASLNSSVKQARVLMVGAGGIGCELLKNLVLSGFGEIHVVDLDTIDLSNLNRQFLFRQEHIKKSKALVAKEAAQKFNPNAQIVAHHANIKDSEFTVSWFRAFKIVFNALDNLEARRHVNKMCLAAGVPLIESGTTGFNGQVQVIKKGLTACYDCSPKETPKTFPVCTIRSTPSQPIHCIVWGKSYLLNEIFGASEDESAFDHSADADNAKEIAELKKESEQLKKIREAVGTDAFAQLLFDKVFDADIERLRSVEDMWKSRRRPEPLKYETLLSQASDVLSARDEVLKDDQKVWSLEESLVVFKDSLDRLSKRMLQLKTAKEPSAAEPIITFDKDDEDTLDFVASSANIRSTIFGIDRKSRFDIKQMAGNIIPAIATTNAIVAGLCVLESFKVLKGDYGHSKEVFLTPFAPARLLAPDKSRNPNPDCPVCGVFNTGIIVDFNRATLNDVVEYIVKDKLGFGGKDFVVSNEVGILYDADETDNLPKKLSKLGVNGSSFLTVMDEDDDEPFVNVVIDIQEETSGDDEKPVKSSWTNHPDIPRKAKQAFPPEANGTAQNGKHSLDDVVEIEQKGLKRAHQGDDNQPSKKAKTGDSAMDDVVLVEDAGGAIVIDD</sequence>
<keyword evidence="9 12" id="KW-0067">ATP-binding</keyword>
<feature type="binding site" evidence="13">
    <location>
        <position position="545"/>
    </location>
    <ligand>
        <name>Zn(2+)</name>
        <dbReference type="ChEBI" id="CHEBI:29105"/>
    </ligand>
</feature>
<dbReference type="KEGG" id="ptkz:JDV02_006063"/>
<evidence type="ECO:0000256" key="15">
    <source>
        <dbReference type="SAM" id="MobiDB-lite"/>
    </source>
</evidence>
<comment type="subcellular location">
    <subcellularLocation>
        <location evidence="1">Nucleus</location>
    </subcellularLocation>
</comment>
<keyword evidence="10" id="KW-0539">Nucleus</keyword>
<protein>
    <submittedName>
        <fullName evidence="19">E1 ubiquitin-activating enzyme</fullName>
        <ecNumber evidence="19">6.2.1.45</ecNumber>
    </submittedName>
</protein>
<keyword evidence="8 13" id="KW-0862">Zinc</keyword>
<dbReference type="Gene3D" id="3.10.290.20">
    <property type="entry name" value="Ubiquitin-like 2 activating enzyme e1b. Chain: B, domain 3"/>
    <property type="match status" value="1"/>
</dbReference>
<evidence type="ECO:0000256" key="2">
    <source>
        <dbReference type="ARBA" id="ARBA00004718"/>
    </source>
</evidence>
<dbReference type="PANTHER" id="PTHR10953:SF5">
    <property type="entry name" value="SUMO-ACTIVATING ENZYME SUBUNIT 2"/>
    <property type="match status" value="1"/>
</dbReference>
<dbReference type="InterPro" id="IPR000594">
    <property type="entry name" value="ThiF_NAD_FAD-bd"/>
</dbReference>
<dbReference type="Gene3D" id="3.50.50.80">
    <property type="entry name" value="Ubiquitin-activating enzyme E1, inactive adenylation domain, subdomain 1"/>
    <property type="match status" value="1"/>
</dbReference>
<feature type="region of interest" description="Disordered" evidence="15">
    <location>
        <begin position="43"/>
        <end position="102"/>
    </location>
</feature>
<proteinExistence type="inferred from homology"/>
<evidence type="ECO:0000256" key="14">
    <source>
        <dbReference type="PROSITE-ProRule" id="PRU10132"/>
    </source>
</evidence>
<dbReference type="Pfam" id="PF14732">
    <property type="entry name" value="UAE_UbL"/>
    <property type="match status" value="1"/>
</dbReference>
<feature type="binding site" evidence="12">
    <location>
        <position position="157"/>
    </location>
    <ligand>
        <name>ATP</name>
        <dbReference type="ChEBI" id="CHEBI:30616"/>
    </ligand>
</feature>
<dbReference type="RefSeq" id="XP_047843401.1">
    <property type="nucleotide sequence ID" value="XM_047987416.1"/>
</dbReference>
<organism evidence="19 20">
    <name type="scientific">Purpureocillium takamizusanense</name>
    <dbReference type="NCBI Taxonomy" id="2060973"/>
    <lineage>
        <taxon>Eukaryota</taxon>
        <taxon>Fungi</taxon>
        <taxon>Dikarya</taxon>
        <taxon>Ascomycota</taxon>
        <taxon>Pezizomycotina</taxon>
        <taxon>Sordariomycetes</taxon>
        <taxon>Hypocreomycetidae</taxon>
        <taxon>Hypocreales</taxon>
        <taxon>Ophiocordycipitaceae</taxon>
        <taxon>Purpureocillium</taxon>
    </lineage>
</organism>
<comment type="similarity">
    <text evidence="3">Belongs to the ubiquitin-activating E1 family.</text>
</comment>
<evidence type="ECO:0000256" key="3">
    <source>
        <dbReference type="ARBA" id="ARBA00005673"/>
    </source>
</evidence>
<keyword evidence="5 13" id="KW-0479">Metal-binding</keyword>
<evidence type="ECO:0000256" key="12">
    <source>
        <dbReference type="PIRSR" id="PIRSR039133-2"/>
    </source>
</evidence>
<evidence type="ECO:0000256" key="1">
    <source>
        <dbReference type="ARBA" id="ARBA00004123"/>
    </source>
</evidence>
<dbReference type="GO" id="GO:0019948">
    <property type="term" value="F:SUMO activating enzyme activity"/>
    <property type="evidence" value="ECO:0007669"/>
    <property type="project" value="InterPro"/>
</dbReference>
<dbReference type="GO" id="GO:0005524">
    <property type="term" value="F:ATP binding"/>
    <property type="evidence" value="ECO:0007669"/>
    <property type="project" value="UniProtKB-KW"/>
</dbReference>
<dbReference type="InterPro" id="IPR045886">
    <property type="entry name" value="ThiF/MoeB/HesA"/>
</dbReference>
<feature type="binding site" evidence="13">
    <location>
        <position position="270"/>
    </location>
    <ligand>
        <name>Zn(2+)</name>
        <dbReference type="ChEBI" id="CHEBI:29105"/>
    </ligand>
</feature>
<dbReference type="InterPro" id="IPR030661">
    <property type="entry name" value="Uba2"/>
</dbReference>
<dbReference type="Pfam" id="PF10585">
    <property type="entry name" value="UBA_E1_SCCH"/>
    <property type="match status" value="1"/>
</dbReference>
<dbReference type="EC" id="6.2.1.45" evidence="19"/>
<feature type="domain" description="THIF-type NAD/FAD binding fold" evidence="16">
    <location>
        <begin position="116"/>
        <end position="543"/>
    </location>
</feature>
<keyword evidence="19" id="KW-0436">Ligase</keyword>
<feature type="compositionally biased region" description="Basic and acidic residues" evidence="15">
    <location>
        <begin position="674"/>
        <end position="698"/>
    </location>
</feature>
<evidence type="ECO:0000313" key="20">
    <source>
        <dbReference type="Proteomes" id="UP000829364"/>
    </source>
</evidence>
<evidence type="ECO:0000256" key="8">
    <source>
        <dbReference type="ARBA" id="ARBA00022833"/>
    </source>
</evidence>
<dbReference type="InterPro" id="IPR019572">
    <property type="entry name" value="UBA_E1_SCCH"/>
</dbReference>
<feature type="domain" description="Ubiquitin-activating enzyme SCCH" evidence="17">
    <location>
        <begin position="419"/>
        <end position="480"/>
    </location>
</feature>
<feature type="binding site" evidence="12">
    <location>
        <position position="181"/>
    </location>
    <ligand>
        <name>ATP</name>
        <dbReference type="ChEBI" id="CHEBI:30616"/>
    </ligand>
</feature>
<dbReference type="GO" id="GO:0031510">
    <property type="term" value="C:SUMO activating enzyme complex"/>
    <property type="evidence" value="ECO:0007669"/>
    <property type="project" value="TreeGrafter"/>
</dbReference>
<dbReference type="OrthoDB" id="10255449at2759"/>
<keyword evidence="20" id="KW-1185">Reference proteome</keyword>
<evidence type="ECO:0000259" key="16">
    <source>
        <dbReference type="Pfam" id="PF00899"/>
    </source>
</evidence>
<feature type="binding site" evidence="12">
    <location>
        <begin position="226"/>
        <end position="231"/>
    </location>
    <ligand>
        <name>ATP</name>
        <dbReference type="ChEBI" id="CHEBI:30616"/>
    </ligand>
</feature>
<feature type="active site" description="Glycyl thioester intermediate" evidence="11 14">
    <location>
        <position position="282"/>
    </location>
</feature>
<evidence type="ECO:0000256" key="5">
    <source>
        <dbReference type="ARBA" id="ARBA00022723"/>
    </source>
</evidence>
<feature type="binding site" evidence="13">
    <location>
        <position position="542"/>
    </location>
    <ligand>
        <name>Zn(2+)</name>
        <dbReference type="ChEBI" id="CHEBI:29105"/>
    </ligand>
</feature>
<evidence type="ECO:0000256" key="4">
    <source>
        <dbReference type="ARBA" id="ARBA00022679"/>
    </source>
</evidence>
<feature type="binding site" evidence="12">
    <location>
        <begin position="133"/>
        <end position="138"/>
    </location>
    <ligand>
        <name>ATP</name>
        <dbReference type="ChEBI" id="CHEBI:30616"/>
    </ligand>
</feature>
<dbReference type="FunFam" id="1.10.10.520:FF:000003">
    <property type="entry name" value="Ubiquitin-activating enzyme E1-like"/>
    <property type="match status" value="1"/>
</dbReference>
<dbReference type="InterPro" id="IPR035985">
    <property type="entry name" value="Ubiquitin-activating_enz"/>
</dbReference>